<dbReference type="AlphaFoldDB" id="A0A9P5TM99"/>
<gene>
    <name evidence="2" type="ORF">CPB84DRAFT_1824826</name>
</gene>
<dbReference type="OrthoDB" id="3110497at2759"/>
<accession>A0A9P5TM99</accession>
<keyword evidence="3" id="KW-1185">Reference proteome</keyword>
<reference evidence="2" key="1">
    <citation type="submission" date="2020-11" db="EMBL/GenBank/DDBJ databases">
        <authorList>
            <consortium name="DOE Joint Genome Institute"/>
            <person name="Ahrendt S."/>
            <person name="Riley R."/>
            <person name="Andreopoulos W."/>
            <person name="LaButti K."/>
            <person name="Pangilinan J."/>
            <person name="Ruiz-duenas F.J."/>
            <person name="Barrasa J.M."/>
            <person name="Sanchez-Garcia M."/>
            <person name="Camarero S."/>
            <person name="Miyauchi S."/>
            <person name="Serrano A."/>
            <person name="Linde D."/>
            <person name="Babiker R."/>
            <person name="Drula E."/>
            <person name="Ayuso-Fernandez I."/>
            <person name="Pacheco R."/>
            <person name="Padilla G."/>
            <person name="Ferreira P."/>
            <person name="Barriuso J."/>
            <person name="Kellner H."/>
            <person name="Castanera R."/>
            <person name="Alfaro M."/>
            <person name="Ramirez L."/>
            <person name="Pisabarro A.G."/>
            <person name="Kuo A."/>
            <person name="Tritt A."/>
            <person name="Lipzen A."/>
            <person name="He G."/>
            <person name="Yan M."/>
            <person name="Ng V."/>
            <person name="Cullen D."/>
            <person name="Martin F."/>
            <person name="Rosso M.-N."/>
            <person name="Henrissat B."/>
            <person name="Hibbett D."/>
            <person name="Martinez A.T."/>
            <person name="Grigoriev I.V."/>
        </authorList>
    </citation>
    <scope>NUCLEOTIDE SEQUENCE</scope>
    <source>
        <strain evidence="2">AH 44721</strain>
    </source>
</reference>
<proteinExistence type="predicted"/>
<evidence type="ECO:0000313" key="2">
    <source>
        <dbReference type="EMBL" id="KAF8901029.1"/>
    </source>
</evidence>
<comment type="caution">
    <text evidence="2">The sequence shown here is derived from an EMBL/GenBank/DDBJ whole genome shotgun (WGS) entry which is preliminary data.</text>
</comment>
<dbReference type="EMBL" id="JADNYJ010000044">
    <property type="protein sequence ID" value="KAF8901029.1"/>
    <property type="molecule type" value="Genomic_DNA"/>
</dbReference>
<sequence length="232" mass="25457">MPEALSVAILGVTITAAKAGYDITVPAVKNTFNHHLNGRSLTKEGGRYMDETIDILSDPNLSGDMVPSIRQRCLEDHERLQPTRQGLVKSTSTLTGSVLHSAEAKRFHLEAKELHNETKVASDSARVRKQLNSLSPKTSELPRCQEEVRLGDIQGDPREVEIQAHAKRPLQRTEEEVQDGPSQEFELKIVDAQNHVHAQGQPASHKRGDPGPATSEAEARLRAILSPGGKTF</sequence>
<evidence type="ECO:0000256" key="1">
    <source>
        <dbReference type="SAM" id="MobiDB-lite"/>
    </source>
</evidence>
<organism evidence="2 3">
    <name type="scientific">Gymnopilus junonius</name>
    <name type="common">Spectacular rustgill mushroom</name>
    <name type="synonym">Gymnopilus spectabilis subsp. junonius</name>
    <dbReference type="NCBI Taxonomy" id="109634"/>
    <lineage>
        <taxon>Eukaryota</taxon>
        <taxon>Fungi</taxon>
        <taxon>Dikarya</taxon>
        <taxon>Basidiomycota</taxon>
        <taxon>Agaricomycotina</taxon>
        <taxon>Agaricomycetes</taxon>
        <taxon>Agaricomycetidae</taxon>
        <taxon>Agaricales</taxon>
        <taxon>Agaricineae</taxon>
        <taxon>Hymenogastraceae</taxon>
        <taxon>Gymnopilus</taxon>
    </lineage>
</organism>
<dbReference type="Proteomes" id="UP000724874">
    <property type="component" value="Unassembled WGS sequence"/>
</dbReference>
<protein>
    <submittedName>
        <fullName evidence="2">Uncharacterized protein</fullName>
    </submittedName>
</protein>
<name>A0A9P5TM99_GYMJU</name>
<evidence type="ECO:0000313" key="3">
    <source>
        <dbReference type="Proteomes" id="UP000724874"/>
    </source>
</evidence>
<feature type="region of interest" description="Disordered" evidence="1">
    <location>
        <begin position="194"/>
        <end position="217"/>
    </location>
</feature>
<feature type="region of interest" description="Disordered" evidence="1">
    <location>
        <begin position="118"/>
        <end position="140"/>
    </location>
</feature>